<keyword evidence="5" id="KW-0663">Pyridoxal phosphate</keyword>
<sequence length="402" mass="44644">MRELERISTKLAKFRPSLTLELKSLAAEREERGLPVYDFGLGETKGELAPHIREAGIRAYREGQTMYGDPAGLIELRRSVLEWLGLQDRYGPENVVITAGAKQSLLNIFLSVCNPADTVLFDAAPWVSYQPLAIAAYASPIMVLPRAGELNRLKVSPADLKRNLKMRPHARLFLLNSPVNPTGQLYSADEVEALLQVCVEHGIFFVLDRLYWRIVFEGRTYPEPRVDDETRPWLIQVDGISKNFRRTGGLRIGWSVAPVDVTRAMVNLQSHYTSGPAVPTQYSALAAITEPYDEELCRALQGKRDLLRKEAEALAYVEVWPTPASFYSFWDVRGVFGKRAPDGRLLESSSDVAEYLVQAAGVVTGPGTAFMQDGYLRVSFATPDDQIVAGVRAAATALEQLS</sequence>
<protein>
    <submittedName>
        <fullName evidence="7">Aminotransferase class I/II-fold pyridoxal phosphate-dependent enzyme</fullName>
    </submittedName>
</protein>
<dbReference type="Proteomes" id="UP000702544">
    <property type="component" value="Unassembled WGS sequence"/>
</dbReference>
<comment type="cofactor">
    <cofactor evidence="1">
        <name>pyridoxal 5'-phosphate</name>
        <dbReference type="ChEBI" id="CHEBI:597326"/>
    </cofactor>
</comment>
<dbReference type="InterPro" id="IPR015421">
    <property type="entry name" value="PyrdxlP-dep_Trfase_major"/>
</dbReference>
<dbReference type="InterPro" id="IPR004839">
    <property type="entry name" value="Aminotransferase_I/II_large"/>
</dbReference>
<feature type="domain" description="Aminotransferase class I/classII large" evidence="6">
    <location>
        <begin position="37"/>
        <end position="386"/>
    </location>
</feature>
<keyword evidence="3 7" id="KW-0032">Aminotransferase</keyword>
<dbReference type="InterPro" id="IPR015424">
    <property type="entry name" value="PyrdxlP-dep_Trfase"/>
</dbReference>
<dbReference type="GO" id="GO:0006520">
    <property type="term" value="P:amino acid metabolic process"/>
    <property type="evidence" value="ECO:0007669"/>
    <property type="project" value="InterPro"/>
</dbReference>
<gene>
    <name evidence="7" type="ORF">GWO12_03230</name>
</gene>
<evidence type="ECO:0000313" key="7">
    <source>
        <dbReference type="EMBL" id="NIR74112.1"/>
    </source>
</evidence>
<keyword evidence="4" id="KW-0808">Transferase</keyword>
<dbReference type="CDD" id="cd00609">
    <property type="entry name" value="AAT_like"/>
    <property type="match status" value="1"/>
</dbReference>
<organism evidence="7 8">
    <name type="scientific">Candidatus Kutchimonas denitrificans</name>
    <dbReference type="NCBI Taxonomy" id="3056748"/>
    <lineage>
        <taxon>Bacteria</taxon>
        <taxon>Pseudomonadati</taxon>
        <taxon>Gemmatimonadota</taxon>
        <taxon>Gemmatimonadia</taxon>
        <taxon>Candidatus Palauibacterales</taxon>
        <taxon>Candidatus Palauibacteraceae</taxon>
        <taxon>Candidatus Kutchimonas</taxon>
    </lineage>
</organism>
<dbReference type="PANTHER" id="PTHR46383:SF1">
    <property type="entry name" value="ASPARTATE AMINOTRANSFERASE"/>
    <property type="match status" value="1"/>
</dbReference>
<dbReference type="InterPro" id="IPR050596">
    <property type="entry name" value="AspAT/PAT-like"/>
</dbReference>
<evidence type="ECO:0000256" key="2">
    <source>
        <dbReference type="ARBA" id="ARBA00007441"/>
    </source>
</evidence>
<evidence type="ECO:0000256" key="5">
    <source>
        <dbReference type="ARBA" id="ARBA00022898"/>
    </source>
</evidence>
<evidence type="ECO:0000313" key="8">
    <source>
        <dbReference type="Proteomes" id="UP000702544"/>
    </source>
</evidence>
<dbReference type="PANTHER" id="PTHR46383">
    <property type="entry name" value="ASPARTATE AMINOTRANSFERASE"/>
    <property type="match status" value="1"/>
</dbReference>
<evidence type="ECO:0000259" key="6">
    <source>
        <dbReference type="Pfam" id="PF00155"/>
    </source>
</evidence>
<dbReference type="Gene3D" id="3.40.640.10">
    <property type="entry name" value="Type I PLP-dependent aspartate aminotransferase-like (Major domain)"/>
    <property type="match status" value="1"/>
</dbReference>
<dbReference type="GO" id="GO:0008483">
    <property type="term" value="F:transaminase activity"/>
    <property type="evidence" value="ECO:0007669"/>
    <property type="project" value="UniProtKB-KW"/>
</dbReference>
<dbReference type="InterPro" id="IPR015422">
    <property type="entry name" value="PyrdxlP-dep_Trfase_small"/>
</dbReference>
<dbReference type="AlphaFoldDB" id="A0AAE4Z7H2"/>
<reference evidence="7 8" key="1">
    <citation type="submission" date="2020-01" db="EMBL/GenBank/DDBJ databases">
        <title>Genomes assembled from Gulf of Kutch pelagic sediment metagenomes.</title>
        <authorList>
            <person name="Chandrashekar M."/>
            <person name="Mahajan M.S."/>
            <person name="Dave K.J."/>
            <person name="Vatsa P."/>
            <person name="Nathani N.M."/>
        </authorList>
    </citation>
    <scope>NUCLEOTIDE SEQUENCE [LARGE SCALE GENOMIC DNA]</scope>
    <source>
        <strain evidence="7">KS3-K002</strain>
    </source>
</reference>
<dbReference type="GO" id="GO:0030170">
    <property type="term" value="F:pyridoxal phosphate binding"/>
    <property type="evidence" value="ECO:0007669"/>
    <property type="project" value="InterPro"/>
</dbReference>
<evidence type="ECO:0000256" key="4">
    <source>
        <dbReference type="ARBA" id="ARBA00022679"/>
    </source>
</evidence>
<dbReference type="Gene3D" id="3.90.1150.10">
    <property type="entry name" value="Aspartate Aminotransferase, domain 1"/>
    <property type="match status" value="1"/>
</dbReference>
<evidence type="ECO:0000256" key="1">
    <source>
        <dbReference type="ARBA" id="ARBA00001933"/>
    </source>
</evidence>
<accession>A0AAE4Z7H2</accession>
<evidence type="ECO:0000256" key="3">
    <source>
        <dbReference type="ARBA" id="ARBA00022576"/>
    </source>
</evidence>
<dbReference type="SUPFAM" id="SSF53383">
    <property type="entry name" value="PLP-dependent transferases"/>
    <property type="match status" value="1"/>
</dbReference>
<proteinExistence type="inferred from homology"/>
<comment type="caution">
    <text evidence="7">The sequence shown here is derived from an EMBL/GenBank/DDBJ whole genome shotgun (WGS) entry which is preliminary data.</text>
</comment>
<comment type="similarity">
    <text evidence="2">Belongs to the class-I pyridoxal-phosphate-dependent aminotransferase family.</text>
</comment>
<dbReference type="EMBL" id="JAACAK010000026">
    <property type="protein sequence ID" value="NIR74112.1"/>
    <property type="molecule type" value="Genomic_DNA"/>
</dbReference>
<dbReference type="Pfam" id="PF00155">
    <property type="entry name" value="Aminotran_1_2"/>
    <property type="match status" value="1"/>
</dbReference>
<name>A0AAE4Z7H2_9BACT</name>